<keyword evidence="3" id="KW-1185">Reference proteome</keyword>
<organism evidence="2 3">
    <name type="scientific">Legionella santicrucis</name>
    <dbReference type="NCBI Taxonomy" id="45074"/>
    <lineage>
        <taxon>Bacteria</taxon>
        <taxon>Pseudomonadati</taxon>
        <taxon>Pseudomonadota</taxon>
        <taxon>Gammaproteobacteria</taxon>
        <taxon>Legionellales</taxon>
        <taxon>Legionellaceae</taxon>
        <taxon>Legionella</taxon>
    </lineage>
</organism>
<name>A0A0W0YS55_9GAMM</name>
<dbReference type="AlphaFoldDB" id="A0A0W0YS55"/>
<evidence type="ECO:0000313" key="3">
    <source>
        <dbReference type="Proteomes" id="UP000054703"/>
    </source>
</evidence>
<dbReference type="PATRIC" id="fig|45074.5.peg.2298"/>
<dbReference type="STRING" id="45074.Lsan_2149"/>
<comment type="caution">
    <text evidence="2">The sequence shown here is derived from an EMBL/GenBank/DDBJ whole genome shotgun (WGS) entry which is preliminary data.</text>
</comment>
<gene>
    <name evidence="2" type="ORF">Lsan_2149</name>
</gene>
<feature type="region of interest" description="Disordered" evidence="1">
    <location>
        <begin position="1"/>
        <end position="20"/>
    </location>
</feature>
<dbReference type="RefSeq" id="WP_058514409.1">
    <property type="nucleotide sequence ID" value="NZ_CAAAIH010000025.1"/>
</dbReference>
<evidence type="ECO:0000313" key="2">
    <source>
        <dbReference type="EMBL" id="KTD59724.1"/>
    </source>
</evidence>
<dbReference type="Proteomes" id="UP000054703">
    <property type="component" value="Unassembled WGS sequence"/>
</dbReference>
<protein>
    <submittedName>
        <fullName evidence="2">Uncharacterized protein</fullName>
    </submittedName>
</protein>
<sequence>MKDKNEKPISTSKEEFEKATRPNVLATLSLGASLMGAAFKAGAIEMWSSFKKADVTEKEDVSYEIRREDRKALHEPKPHVQAVNITLDKKDISLSAEQAENFNTQNQMEDEYQYSPSFADRERFFTKDQKRETAIAERFNLEADEAPNKFFKEDYTEEDVAICKKEREAGKAGWLCHTIFKAAKNTVHMNRCGIYSDFQFGDEHIDIAIKNSTQFDFNKQS</sequence>
<dbReference type="EMBL" id="LNYU01000052">
    <property type="protein sequence ID" value="KTD59724.1"/>
    <property type="molecule type" value="Genomic_DNA"/>
</dbReference>
<reference evidence="2 3" key="1">
    <citation type="submission" date="2015-11" db="EMBL/GenBank/DDBJ databases">
        <title>Genomic analysis of 38 Legionella species identifies large and diverse effector repertoires.</title>
        <authorList>
            <person name="Burstein D."/>
            <person name="Amaro F."/>
            <person name="Zusman T."/>
            <person name="Lifshitz Z."/>
            <person name="Cohen O."/>
            <person name="Gilbert J.A."/>
            <person name="Pupko T."/>
            <person name="Shuman H.A."/>
            <person name="Segal G."/>
        </authorList>
    </citation>
    <scope>NUCLEOTIDE SEQUENCE [LARGE SCALE GENOMIC DNA]</scope>
    <source>
        <strain evidence="2 3">SC-63-C7</strain>
    </source>
</reference>
<accession>A0A0W0YS55</accession>
<proteinExistence type="predicted"/>
<evidence type="ECO:0000256" key="1">
    <source>
        <dbReference type="SAM" id="MobiDB-lite"/>
    </source>
</evidence>